<keyword evidence="4" id="KW-1185">Reference proteome</keyword>
<dbReference type="PRINTS" id="PR00081">
    <property type="entry name" value="GDHRDH"/>
</dbReference>
<dbReference type="InterPro" id="IPR002347">
    <property type="entry name" value="SDR_fam"/>
</dbReference>
<name>A0A6N7Z7V3_9PSEU</name>
<accession>A0A6N7Z7V3</accession>
<dbReference type="Gene3D" id="3.40.50.720">
    <property type="entry name" value="NAD(P)-binding Rossmann-like Domain"/>
    <property type="match status" value="1"/>
</dbReference>
<evidence type="ECO:0000313" key="3">
    <source>
        <dbReference type="EMBL" id="MTD57290.1"/>
    </source>
</evidence>
<dbReference type="OrthoDB" id="286404at2"/>
<dbReference type="PRINTS" id="PR00080">
    <property type="entry name" value="SDRFAMILY"/>
</dbReference>
<dbReference type="AlphaFoldDB" id="A0A6N7Z7V3"/>
<evidence type="ECO:0000256" key="1">
    <source>
        <dbReference type="ARBA" id="ARBA00006484"/>
    </source>
</evidence>
<dbReference type="CDD" id="cd05233">
    <property type="entry name" value="SDR_c"/>
    <property type="match status" value="1"/>
</dbReference>
<keyword evidence="2 3" id="KW-0560">Oxidoreductase</keyword>
<gene>
    <name evidence="3" type="ORF">GKO32_25420</name>
</gene>
<comment type="caution">
    <text evidence="3">The sequence shown here is derived from an EMBL/GenBank/DDBJ whole genome shotgun (WGS) entry which is preliminary data.</text>
</comment>
<dbReference type="EC" id="1.1.1.47" evidence="3"/>
<dbReference type="PANTHER" id="PTHR43639">
    <property type="entry name" value="OXIDOREDUCTASE, SHORT-CHAIN DEHYDROGENASE/REDUCTASE FAMILY (AFU_ORTHOLOGUE AFUA_5G02870)"/>
    <property type="match status" value="1"/>
</dbReference>
<organism evidence="3 4">
    <name type="scientific">Amycolatopsis pithecellobii</name>
    <dbReference type="NCBI Taxonomy" id="664692"/>
    <lineage>
        <taxon>Bacteria</taxon>
        <taxon>Bacillati</taxon>
        <taxon>Actinomycetota</taxon>
        <taxon>Actinomycetes</taxon>
        <taxon>Pseudonocardiales</taxon>
        <taxon>Pseudonocardiaceae</taxon>
        <taxon>Amycolatopsis</taxon>
    </lineage>
</organism>
<evidence type="ECO:0000256" key="2">
    <source>
        <dbReference type="ARBA" id="ARBA00023002"/>
    </source>
</evidence>
<sequence length="250" mass="26099">MSSNRKNVLITGAGSRGGIGAAIAHTFARDGATVLITGRHQERGDEVVADILAAGGEARFILADLSDHADVDRLIKEAGDVDVLVNNAASYRASIGPSLDQDLAANVESWDVNIRAAFALTTGFARGMAARGGGAVVNISSIAGTRHMPYMSTYGAQKAAIDAYTRSWAAEWGHANVRVNGIAPGNVSSENVTEFIGAERFQEMSESSPLGRLGTPEEIAEVVVFVASDRASFLTGQTILVDGGHMAKAI</sequence>
<dbReference type="InterPro" id="IPR036291">
    <property type="entry name" value="NAD(P)-bd_dom_sf"/>
</dbReference>
<dbReference type="SUPFAM" id="SSF51735">
    <property type="entry name" value="NAD(P)-binding Rossmann-fold domains"/>
    <property type="match status" value="1"/>
</dbReference>
<dbReference type="Proteomes" id="UP000440096">
    <property type="component" value="Unassembled WGS sequence"/>
</dbReference>
<evidence type="ECO:0000313" key="4">
    <source>
        <dbReference type="Proteomes" id="UP000440096"/>
    </source>
</evidence>
<dbReference type="FunFam" id="3.40.50.720:FF:000084">
    <property type="entry name" value="Short-chain dehydrogenase reductase"/>
    <property type="match status" value="1"/>
</dbReference>
<protein>
    <submittedName>
        <fullName evidence="3">Glucose 1-dehydrogenase</fullName>
        <ecNumber evidence="3">1.1.1.47</ecNumber>
    </submittedName>
</protein>
<reference evidence="3 4" key="1">
    <citation type="submission" date="2019-11" db="EMBL/GenBank/DDBJ databases">
        <title>Draft genome of Amycolatopsis RM579.</title>
        <authorList>
            <person name="Duangmal K."/>
            <person name="Mingma R."/>
        </authorList>
    </citation>
    <scope>NUCLEOTIDE SEQUENCE [LARGE SCALE GENOMIC DNA]</scope>
    <source>
        <strain evidence="3 4">RM579</strain>
    </source>
</reference>
<proteinExistence type="inferred from homology"/>
<comment type="similarity">
    <text evidence="1">Belongs to the short-chain dehydrogenases/reductases (SDR) family.</text>
</comment>
<dbReference type="NCBIfam" id="NF005559">
    <property type="entry name" value="PRK07231.1"/>
    <property type="match status" value="1"/>
</dbReference>
<dbReference type="PANTHER" id="PTHR43639:SF1">
    <property type="entry name" value="SHORT-CHAIN DEHYDROGENASE_REDUCTASE FAMILY PROTEIN"/>
    <property type="match status" value="1"/>
</dbReference>
<dbReference type="Pfam" id="PF13561">
    <property type="entry name" value="adh_short_C2"/>
    <property type="match status" value="1"/>
</dbReference>
<dbReference type="EMBL" id="WMBA01000046">
    <property type="protein sequence ID" value="MTD57290.1"/>
    <property type="molecule type" value="Genomic_DNA"/>
</dbReference>
<dbReference type="GO" id="GO:0047936">
    <property type="term" value="F:glucose 1-dehydrogenase [NAD(P)+] activity"/>
    <property type="evidence" value="ECO:0007669"/>
    <property type="project" value="UniProtKB-EC"/>
</dbReference>